<dbReference type="InterPro" id="IPR000028">
    <property type="entry name" value="Chloroperoxidase"/>
</dbReference>
<evidence type="ECO:0000256" key="8">
    <source>
        <dbReference type="SAM" id="SignalP"/>
    </source>
</evidence>
<evidence type="ECO:0000256" key="2">
    <source>
        <dbReference type="ARBA" id="ARBA00022559"/>
    </source>
</evidence>
<dbReference type="RefSeq" id="XP_047763188.1">
    <property type="nucleotide sequence ID" value="XM_047905908.1"/>
</dbReference>
<name>A0A9Q8UQM2_PASFU</name>
<evidence type="ECO:0000256" key="5">
    <source>
        <dbReference type="ARBA" id="ARBA00023002"/>
    </source>
</evidence>
<organism evidence="10 11">
    <name type="scientific">Passalora fulva</name>
    <name type="common">Tomato leaf mold</name>
    <name type="synonym">Cladosporium fulvum</name>
    <dbReference type="NCBI Taxonomy" id="5499"/>
    <lineage>
        <taxon>Eukaryota</taxon>
        <taxon>Fungi</taxon>
        <taxon>Dikarya</taxon>
        <taxon>Ascomycota</taxon>
        <taxon>Pezizomycotina</taxon>
        <taxon>Dothideomycetes</taxon>
        <taxon>Dothideomycetidae</taxon>
        <taxon>Mycosphaerellales</taxon>
        <taxon>Mycosphaerellaceae</taxon>
        <taxon>Fulvia</taxon>
    </lineage>
</organism>
<reference evidence="10" key="1">
    <citation type="submission" date="2021-12" db="EMBL/GenBank/DDBJ databases">
        <authorList>
            <person name="Zaccaron A."/>
            <person name="Stergiopoulos I."/>
        </authorList>
    </citation>
    <scope>NUCLEOTIDE SEQUENCE</scope>
    <source>
        <strain evidence="10">Race5_Kim</strain>
    </source>
</reference>
<dbReference type="GO" id="GO:0004601">
    <property type="term" value="F:peroxidase activity"/>
    <property type="evidence" value="ECO:0007669"/>
    <property type="project" value="UniProtKB-KW"/>
</dbReference>
<sequence>MTSLLLFVCALGFSFAQSAQAPVGHEYTAPGPNDVRSPCPGINSAADHGYIPRSGKNLSPIVVAQGLLEGLNVGLDFGLPVALAATLSNPNPLAGTFDMDDLREHNFPIEHDVSLSRQDFYQGDNLHFNQSVFNEVLSFYSNTNRTTISLAADALWSRIRTKRSLNGDEEIYSGRQLVLGLVETSLYMSLMGDPLTGDAPIDYVKSFFEQERLPYELGWTAPAVQINFVTLGAMAAQVLLSKPQDLLIDLPNLNAGTLRDVFQLKDPLTGTVINATCALAGLC</sequence>
<keyword evidence="8" id="KW-0732">Signal</keyword>
<dbReference type="AlphaFoldDB" id="A0A9Q8UQM2"/>
<dbReference type="PANTHER" id="PTHR33577">
    <property type="entry name" value="STERIGMATOCYSTIN BIOSYNTHESIS PEROXIDASE STCC-RELATED"/>
    <property type="match status" value="1"/>
</dbReference>
<keyword evidence="4" id="KW-0479">Metal-binding</keyword>
<evidence type="ECO:0000256" key="7">
    <source>
        <dbReference type="ARBA" id="ARBA00025795"/>
    </source>
</evidence>
<dbReference type="GO" id="GO:0046872">
    <property type="term" value="F:metal ion binding"/>
    <property type="evidence" value="ECO:0007669"/>
    <property type="project" value="UniProtKB-KW"/>
</dbReference>
<proteinExistence type="inferred from homology"/>
<dbReference type="Pfam" id="PF01328">
    <property type="entry name" value="Peroxidase_2"/>
    <property type="match status" value="1"/>
</dbReference>
<evidence type="ECO:0000256" key="6">
    <source>
        <dbReference type="ARBA" id="ARBA00023004"/>
    </source>
</evidence>
<dbReference type="SUPFAM" id="SSF47571">
    <property type="entry name" value="Cloroperoxidase"/>
    <property type="match status" value="1"/>
</dbReference>
<comment type="cofactor">
    <cofactor evidence="1">
        <name>heme b</name>
        <dbReference type="ChEBI" id="CHEBI:60344"/>
    </cofactor>
</comment>
<dbReference type="GeneID" id="71986638"/>
<reference evidence="10" key="2">
    <citation type="journal article" date="2022" name="Microb. Genom.">
        <title>A chromosome-scale genome assembly of the tomato pathogen Cladosporium fulvum reveals a compartmentalized genome architecture and the presence of a dispensable chromosome.</title>
        <authorList>
            <person name="Zaccaron A.Z."/>
            <person name="Chen L.H."/>
            <person name="Samaras A."/>
            <person name="Stergiopoulos I."/>
        </authorList>
    </citation>
    <scope>NUCLEOTIDE SEQUENCE</scope>
    <source>
        <strain evidence="10">Race5_Kim</strain>
    </source>
</reference>
<dbReference type="PROSITE" id="PS51405">
    <property type="entry name" value="HEME_HALOPEROXIDASE"/>
    <property type="match status" value="1"/>
</dbReference>
<protein>
    <submittedName>
        <fullName evidence="10">Sterigmatocystin biosynthesis peroxidase stcC</fullName>
    </submittedName>
</protein>
<evidence type="ECO:0000259" key="9">
    <source>
        <dbReference type="PROSITE" id="PS51405"/>
    </source>
</evidence>
<dbReference type="EMBL" id="CP090168">
    <property type="protein sequence ID" value="UJO18822.1"/>
    <property type="molecule type" value="Genomic_DNA"/>
</dbReference>
<dbReference type="InterPro" id="IPR036851">
    <property type="entry name" value="Chloroperoxidase-like_sf"/>
</dbReference>
<keyword evidence="11" id="KW-1185">Reference proteome</keyword>
<evidence type="ECO:0000313" key="11">
    <source>
        <dbReference type="Proteomes" id="UP000756132"/>
    </source>
</evidence>
<dbReference type="OrthoDB" id="407298at2759"/>
<evidence type="ECO:0000256" key="3">
    <source>
        <dbReference type="ARBA" id="ARBA00022617"/>
    </source>
</evidence>
<dbReference type="PANTHER" id="PTHR33577:SF9">
    <property type="entry name" value="PEROXIDASE STCC"/>
    <property type="match status" value="1"/>
</dbReference>
<dbReference type="Proteomes" id="UP000756132">
    <property type="component" value="Chromosome 6"/>
</dbReference>
<evidence type="ECO:0000313" key="10">
    <source>
        <dbReference type="EMBL" id="UJO18822.1"/>
    </source>
</evidence>
<comment type="similarity">
    <text evidence="7">Belongs to the chloroperoxidase family.</text>
</comment>
<dbReference type="Gene3D" id="1.10.489.10">
    <property type="entry name" value="Chloroperoxidase-like"/>
    <property type="match status" value="1"/>
</dbReference>
<keyword evidence="5" id="KW-0560">Oxidoreductase</keyword>
<feature type="chain" id="PRO_5040493092" evidence="8">
    <location>
        <begin position="17"/>
        <end position="283"/>
    </location>
</feature>
<keyword evidence="3" id="KW-0349">Heme</keyword>
<accession>A0A9Q8UQM2</accession>
<gene>
    <name evidence="10" type="ORF">CLAFUR5_06760</name>
</gene>
<dbReference type="KEGG" id="ffu:CLAFUR5_06760"/>
<keyword evidence="2 10" id="KW-0575">Peroxidase</keyword>
<evidence type="ECO:0000256" key="1">
    <source>
        <dbReference type="ARBA" id="ARBA00001970"/>
    </source>
</evidence>
<feature type="signal peptide" evidence="8">
    <location>
        <begin position="1"/>
        <end position="16"/>
    </location>
</feature>
<feature type="domain" description="Heme haloperoxidase family profile" evidence="9">
    <location>
        <begin position="23"/>
        <end position="236"/>
    </location>
</feature>
<evidence type="ECO:0000256" key="4">
    <source>
        <dbReference type="ARBA" id="ARBA00022723"/>
    </source>
</evidence>
<keyword evidence="6" id="KW-0408">Iron</keyword>